<keyword evidence="1" id="KW-0812">Transmembrane</keyword>
<proteinExistence type="predicted"/>
<evidence type="ECO:0000313" key="3">
    <source>
        <dbReference type="Proteomes" id="UP001217485"/>
    </source>
</evidence>
<comment type="caution">
    <text evidence="2">The sequence shown here is derived from an EMBL/GenBank/DDBJ whole genome shotgun (WGS) entry which is preliminary data.</text>
</comment>
<dbReference type="PROSITE" id="PS00409">
    <property type="entry name" value="PROKAR_NTER_METHYL"/>
    <property type="match status" value="1"/>
</dbReference>
<feature type="transmembrane region" description="Helical" evidence="1">
    <location>
        <begin position="21"/>
        <end position="43"/>
    </location>
</feature>
<sequence>MTTSRRTPHPARARASGQRGFTLVELLVAMAAGLVVSLAAFLLSKNATRFFQNEARASASHLAATIGMNRLTADLQRAAYLSSPNILQDPEVCQVPASPDGLKRLAGISILGQGSELLHGTELSQSDANGLHPDSIIIGGSLNSTELFEFRKISDESGDWIVELNPSSTAVQRTLERARGGGQSLTQIFAPHRFLRIMVRGQEKFLYGVIDQVNVVGDPPITISILLKADPGLPALVGLADCGVTPGGSTGDGGWVNVVSRVRYDIRSLAGKGTAYDALVAPVTPSLTSDLTGDNGRTELVRVELDENDAELPDTLELIAEYAVDLKFGISIATAGTVPGVTNPQITRYPIMATDNALVYSTAAALDAGPPGTPQRVRAVQVRLSTRTRAPDRDVGLPVPVGPDGRRLRFLIPGIVASANTYGNTAPSGSPPVYARMRTLYADIALPNQAYVQW</sequence>
<accession>A0ABT5CAV5</accession>
<reference evidence="2 3" key="1">
    <citation type="submission" date="2023-01" db="EMBL/GenBank/DDBJ databases">
        <title>Minimal conservation of predation-associated metabolite biosynthetic gene clusters underscores biosynthetic potential of Myxococcota including descriptions for ten novel species: Archangium lansinium sp. nov., Myxococcus landrumus sp. nov., Nannocystis bai.</title>
        <authorList>
            <person name="Ahearne A."/>
            <person name="Stevens C."/>
            <person name="Dowd S."/>
        </authorList>
    </citation>
    <scope>NUCLEOTIDE SEQUENCE [LARGE SCALE GENOMIC DNA]</scope>
    <source>
        <strain evidence="2 3">WIWO2</strain>
    </source>
</reference>
<dbReference type="RefSeq" id="WP_272101701.1">
    <property type="nucleotide sequence ID" value="NZ_JAQNDK010000004.1"/>
</dbReference>
<dbReference type="NCBIfam" id="TIGR02532">
    <property type="entry name" value="IV_pilin_GFxxxE"/>
    <property type="match status" value="1"/>
</dbReference>
<keyword evidence="1" id="KW-0472">Membrane</keyword>
<name>A0ABT5CAV5_9BACT</name>
<gene>
    <name evidence="2" type="ORF">POL72_37905</name>
</gene>
<keyword evidence="1" id="KW-1133">Transmembrane helix</keyword>
<organism evidence="2 3">
    <name type="scientific">Sorangium atrum</name>
    <dbReference type="NCBI Taxonomy" id="2995308"/>
    <lineage>
        <taxon>Bacteria</taxon>
        <taxon>Pseudomonadati</taxon>
        <taxon>Myxococcota</taxon>
        <taxon>Polyangia</taxon>
        <taxon>Polyangiales</taxon>
        <taxon>Polyangiaceae</taxon>
        <taxon>Sorangium</taxon>
    </lineage>
</organism>
<protein>
    <submittedName>
        <fullName evidence="2">Prepilin-type N-terminal cleavage/methylation domain-containing protein</fullName>
    </submittedName>
</protein>
<keyword evidence="3" id="KW-1185">Reference proteome</keyword>
<dbReference type="Proteomes" id="UP001217485">
    <property type="component" value="Unassembled WGS sequence"/>
</dbReference>
<dbReference type="EMBL" id="JAQNDK010000004">
    <property type="protein sequence ID" value="MDC0683566.1"/>
    <property type="molecule type" value="Genomic_DNA"/>
</dbReference>
<dbReference type="Pfam" id="PF07963">
    <property type="entry name" value="N_methyl"/>
    <property type="match status" value="1"/>
</dbReference>
<evidence type="ECO:0000256" key="1">
    <source>
        <dbReference type="SAM" id="Phobius"/>
    </source>
</evidence>
<dbReference type="InterPro" id="IPR012902">
    <property type="entry name" value="N_methyl_site"/>
</dbReference>
<evidence type="ECO:0000313" key="2">
    <source>
        <dbReference type="EMBL" id="MDC0683566.1"/>
    </source>
</evidence>